<dbReference type="PANTHER" id="PTHR43745:SF2">
    <property type="entry name" value="NITROREDUCTASE MJ1384-RELATED"/>
    <property type="match status" value="1"/>
</dbReference>
<feature type="domain" description="Nitroreductase" evidence="1">
    <location>
        <begin position="64"/>
        <end position="162"/>
    </location>
</feature>
<organism evidence="2 3">
    <name type="scientific">Methanosalsum natronophilum</name>
    <dbReference type="NCBI Taxonomy" id="768733"/>
    <lineage>
        <taxon>Archaea</taxon>
        <taxon>Methanobacteriati</taxon>
        <taxon>Methanobacteriota</taxon>
        <taxon>Stenosarchaea group</taxon>
        <taxon>Methanomicrobia</taxon>
        <taxon>Methanosarcinales</taxon>
        <taxon>Methanosarcinaceae</taxon>
        <taxon>Methanosalsum</taxon>
    </lineage>
</organism>
<dbReference type="InterPro" id="IPR029479">
    <property type="entry name" value="Nitroreductase"/>
</dbReference>
<name>A0A424YP60_9EURY</name>
<dbReference type="AlphaFoldDB" id="A0A424YP60"/>
<dbReference type="GO" id="GO:0016491">
    <property type="term" value="F:oxidoreductase activity"/>
    <property type="evidence" value="ECO:0007669"/>
    <property type="project" value="InterPro"/>
</dbReference>
<evidence type="ECO:0000313" key="2">
    <source>
        <dbReference type="EMBL" id="RQD80766.1"/>
    </source>
</evidence>
<dbReference type="EMBL" id="QZAB01000543">
    <property type="protein sequence ID" value="RQD80766.1"/>
    <property type="molecule type" value="Genomic_DNA"/>
</dbReference>
<dbReference type="InterPro" id="IPR052544">
    <property type="entry name" value="Bacteriocin_Proc_Enz"/>
</dbReference>
<proteinExistence type="predicted"/>
<gene>
    <name evidence="2" type="ORF">D5R95_08550</name>
</gene>
<dbReference type="SUPFAM" id="SSF55469">
    <property type="entry name" value="FMN-dependent nitroreductase-like"/>
    <property type="match status" value="1"/>
</dbReference>
<sequence length="169" mass="18649">MVWIKKESAAKLAAILLFLVALFITLTWPNSDPVNEVSVDNQVNGVIELPDPDIDSDYSVEQAIEQRRSVRSLDAEKGLSLDQVSQLLWAAQGITDDDMMYRAAPSAGATYPLKLYVLVGNNGVEEISEGVYLYNPDSHQLELVKEGDIRSDVYQVALRQSPINNAPIS</sequence>
<dbReference type="Proteomes" id="UP000284763">
    <property type="component" value="Unassembled WGS sequence"/>
</dbReference>
<dbReference type="CDD" id="cd02142">
    <property type="entry name" value="McbC_SagB-like_oxidoreductase"/>
    <property type="match status" value="1"/>
</dbReference>
<reference evidence="2 3" key="1">
    <citation type="submission" date="2018-08" db="EMBL/GenBank/DDBJ databases">
        <title>The metabolism and importance of syntrophic acetate oxidation coupled to methane or sulfide production in haloalkaline environments.</title>
        <authorList>
            <person name="Timmers P.H.A."/>
            <person name="Vavourakis C.D."/>
            <person name="Sorokin D.Y."/>
            <person name="Sinninghe Damste J.S."/>
            <person name="Muyzer G."/>
            <person name="Stams A.J.M."/>
            <person name="Plugge C.M."/>
        </authorList>
    </citation>
    <scope>NUCLEOTIDE SEQUENCE [LARGE SCALE GENOMIC DNA]</scope>
    <source>
        <strain evidence="2">MSAO_Arc3</strain>
    </source>
</reference>
<dbReference type="Pfam" id="PF00881">
    <property type="entry name" value="Nitroreductase"/>
    <property type="match status" value="1"/>
</dbReference>
<accession>A0A424YP60</accession>
<dbReference type="Gene3D" id="3.40.109.10">
    <property type="entry name" value="NADH Oxidase"/>
    <property type="match status" value="1"/>
</dbReference>
<evidence type="ECO:0000313" key="3">
    <source>
        <dbReference type="Proteomes" id="UP000284763"/>
    </source>
</evidence>
<evidence type="ECO:0000259" key="1">
    <source>
        <dbReference type="Pfam" id="PF00881"/>
    </source>
</evidence>
<protein>
    <submittedName>
        <fullName evidence="2">SagB/ThcOx family dehydrogenase</fullName>
    </submittedName>
</protein>
<comment type="caution">
    <text evidence="2">The sequence shown here is derived from an EMBL/GenBank/DDBJ whole genome shotgun (WGS) entry which is preliminary data.</text>
</comment>
<dbReference type="InterPro" id="IPR000415">
    <property type="entry name" value="Nitroreductase-like"/>
</dbReference>
<feature type="non-terminal residue" evidence="2">
    <location>
        <position position="169"/>
    </location>
</feature>
<dbReference type="PANTHER" id="PTHR43745">
    <property type="entry name" value="NITROREDUCTASE MJ1384-RELATED"/>
    <property type="match status" value="1"/>
</dbReference>